<dbReference type="GO" id="GO:0008073">
    <property type="term" value="F:ornithine decarboxylase inhibitor activity"/>
    <property type="evidence" value="ECO:0007669"/>
    <property type="project" value="InterPro"/>
</dbReference>
<organism evidence="4 5">
    <name type="scientific">Allacma fusca</name>
    <dbReference type="NCBI Taxonomy" id="39272"/>
    <lineage>
        <taxon>Eukaryota</taxon>
        <taxon>Metazoa</taxon>
        <taxon>Ecdysozoa</taxon>
        <taxon>Arthropoda</taxon>
        <taxon>Hexapoda</taxon>
        <taxon>Collembola</taxon>
        <taxon>Symphypleona</taxon>
        <taxon>Sminthuridae</taxon>
        <taxon>Allacma</taxon>
    </lineage>
</organism>
<dbReference type="EMBL" id="CAJVCH010000002">
    <property type="protein sequence ID" value="CAG7629490.1"/>
    <property type="molecule type" value="Genomic_DNA"/>
</dbReference>
<dbReference type="PANTHER" id="PTHR10279">
    <property type="entry name" value="ORNITHINE DECARBOXYLASE ANTIZYME"/>
    <property type="match status" value="1"/>
</dbReference>
<dbReference type="GO" id="GO:0075523">
    <property type="term" value="P:viral translational frameshifting"/>
    <property type="evidence" value="ECO:0007669"/>
    <property type="project" value="UniProtKB-KW"/>
</dbReference>
<dbReference type="GO" id="GO:0005737">
    <property type="term" value="C:cytoplasm"/>
    <property type="evidence" value="ECO:0007669"/>
    <property type="project" value="TreeGrafter"/>
</dbReference>
<gene>
    <name evidence="4" type="ORF">AFUS01_LOCUS49</name>
</gene>
<reference evidence="4" key="1">
    <citation type="submission" date="2021-06" db="EMBL/GenBank/DDBJ databases">
        <authorList>
            <person name="Hodson N. C."/>
            <person name="Mongue J. A."/>
            <person name="Jaron S. K."/>
        </authorList>
    </citation>
    <scope>NUCLEOTIDE SEQUENCE</scope>
</reference>
<dbReference type="Proteomes" id="UP000708208">
    <property type="component" value="Unassembled WGS sequence"/>
</dbReference>
<dbReference type="AlphaFoldDB" id="A0A8J2J1C3"/>
<dbReference type="Pfam" id="PF02100">
    <property type="entry name" value="ODC_AZ"/>
    <property type="match status" value="1"/>
</dbReference>
<keyword evidence="2" id="KW-0688">Ribosomal frameshifting</keyword>
<feature type="region of interest" description="Disordered" evidence="3">
    <location>
        <begin position="1"/>
        <end position="34"/>
    </location>
</feature>
<evidence type="ECO:0000313" key="5">
    <source>
        <dbReference type="Proteomes" id="UP000708208"/>
    </source>
</evidence>
<dbReference type="PANTHER" id="PTHR10279:SF10">
    <property type="entry name" value="ORNITHINE DECARBOXYLASE ANTIZYME"/>
    <property type="match status" value="1"/>
</dbReference>
<accession>A0A8J2J1C3</accession>
<evidence type="ECO:0000256" key="3">
    <source>
        <dbReference type="SAM" id="MobiDB-lite"/>
    </source>
</evidence>
<evidence type="ECO:0008006" key="6">
    <source>
        <dbReference type="Google" id="ProtNLM"/>
    </source>
</evidence>
<dbReference type="GO" id="GO:0045732">
    <property type="term" value="P:positive regulation of protein catabolic process"/>
    <property type="evidence" value="ECO:0007669"/>
    <property type="project" value="TreeGrafter"/>
</dbReference>
<dbReference type="InterPro" id="IPR002993">
    <property type="entry name" value="ODC_AZ"/>
</dbReference>
<comment type="caution">
    <text evidence="4">The sequence shown here is derived from an EMBL/GenBank/DDBJ whole genome shotgun (WGS) entry which is preliminary data.</text>
</comment>
<feature type="compositionally biased region" description="Polar residues" evidence="3">
    <location>
        <begin position="1"/>
        <end position="14"/>
    </location>
</feature>
<sequence length="188" mass="21095">MSISALPSSNLTQHLSRSSNLSRPRNMPALTLNNSSSLLPRPVIQLSVTLEESSGVGKAKELSVSQPCNVQCENELSKDQHVKITFRYPLTPQTVLTWDTMLLKNNLYIEVPNGCLPDASKEAFVALLEYAEEVLQCEHAIVCFPRERSDRSILIRTFMFLGFFVVPPGNELVLPSDKDHVYMVYNIN</sequence>
<dbReference type="OrthoDB" id="5959761at2759"/>
<evidence type="ECO:0000256" key="2">
    <source>
        <dbReference type="ARBA" id="ARBA00022758"/>
    </source>
</evidence>
<name>A0A8J2J1C3_9HEXA</name>
<dbReference type="GO" id="GO:0005634">
    <property type="term" value="C:nucleus"/>
    <property type="evidence" value="ECO:0007669"/>
    <property type="project" value="TreeGrafter"/>
</dbReference>
<feature type="compositionally biased region" description="Low complexity" evidence="3">
    <location>
        <begin position="15"/>
        <end position="26"/>
    </location>
</feature>
<proteinExistence type="inferred from homology"/>
<protein>
    <recommendedName>
        <fullName evidence="6">Ornithine decarboxylase antizyme</fullName>
    </recommendedName>
</protein>
<keyword evidence="5" id="KW-1185">Reference proteome</keyword>
<evidence type="ECO:0000256" key="1">
    <source>
        <dbReference type="ARBA" id="ARBA00008796"/>
    </source>
</evidence>
<comment type="similarity">
    <text evidence="1">Belongs to the ODC antizyme family.</text>
</comment>
<evidence type="ECO:0000313" key="4">
    <source>
        <dbReference type="EMBL" id="CAG7629490.1"/>
    </source>
</evidence>